<sequence>MKFGTVRTDDALGAILAHSLSAGGLRLKKGRVLGAADLDALRAAGVTEVIAAQLEPGDIGEDEAAGRLAGALNADHVRAGAAATGRVNLFAECNGLFLADASRVDRFNRIDPAITLATIADHQQVAAGDMVATVKIIPLAVDGTSLEQASSAIALAGTMSVRPFSSARVGLLATELPSLKTSVMDKTARLLQERLNASDSALVDEIRVPHNPEAVGEAISTLKDASDMIIAFGASAIVDGDDVIPAGIRLAGGVVDHVGMPVDPGNLLVLAHIGDVPVIGAPGCARSPKENGFDWILARLLAGERPGSDEIMALGVGGLLKEIPSRPQPRLASKPTLEEALPLEIVVLAAGQASRMGAPGAEADQAQTPPHKLLAEFDGVPLIRRSCETAIKSKASAVHVVTGFRGADMAEALAGLDLSIIDNPDYGEGMASSLRRGVSAVGQEATGVLVMLADMPAITSQHLDALIDAFRQAGGNVVVRAASGQVRGNPVILPRETFEAITRLEGDVGARQIIASAGLEVIDVDIGDAALVDVDTRQAVLDAGGVLKN</sequence>
<gene>
    <name evidence="3" type="ORF">OOZ53_22810</name>
</gene>
<protein>
    <submittedName>
        <fullName evidence="3">Molybdopterin-binding/glycosyltransferase family 2 protein</fullName>
    </submittedName>
</protein>
<dbReference type="CDD" id="cd03522">
    <property type="entry name" value="MoeA_like"/>
    <property type="match status" value="1"/>
</dbReference>
<reference evidence="3" key="1">
    <citation type="submission" date="2022-11" db="EMBL/GenBank/DDBJ databases">
        <title>Hoeflea poritis sp. nov., isolated from scleractinian coral Porites lutea.</title>
        <authorList>
            <person name="Zhang G."/>
            <person name="Wei Q."/>
            <person name="Cai L."/>
        </authorList>
    </citation>
    <scope>NUCLEOTIDE SEQUENCE</scope>
    <source>
        <strain evidence="3">E7-10</strain>
    </source>
</reference>
<organism evidence="3 4">
    <name type="scientific">Hoeflea poritis</name>
    <dbReference type="NCBI Taxonomy" id="2993659"/>
    <lineage>
        <taxon>Bacteria</taxon>
        <taxon>Pseudomonadati</taxon>
        <taxon>Pseudomonadota</taxon>
        <taxon>Alphaproteobacteria</taxon>
        <taxon>Hyphomicrobiales</taxon>
        <taxon>Rhizobiaceae</taxon>
        <taxon>Hoeflea</taxon>
    </lineage>
</organism>
<dbReference type="InterPro" id="IPR036425">
    <property type="entry name" value="MoaB/Mog-like_dom_sf"/>
</dbReference>
<dbReference type="PANTHER" id="PTHR43777">
    <property type="entry name" value="MOLYBDENUM COFACTOR CYTIDYLYLTRANSFERASE"/>
    <property type="match status" value="1"/>
</dbReference>
<dbReference type="Gene3D" id="3.90.550.10">
    <property type="entry name" value="Spore Coat Polysaccharide Biosynthesis Protein SpsA, Chain A"/>
    <property type="match status" value="1"/>
</dbReference>
<evidence type="ECO:0000259" key="2">
    <source>
        <dbReference type="SMART" id="SM00852"/>
    </source>
</evidence>
<dbReference type="PANTHER" id="PTHR43777:SF1">
    <property type="entry name" value="MOLYBDENUM COFACTOR CYTIDYLYLTRANSFERASE"/>
    <property type="match status" value="1"/>
</dbReference>
<accession>A0ABT4VU15</accession>
<dbReference type="SUPFAM" id="SSF53218">
    <property type="entry name" value="Molybdenum cofactor biosynthesis proteins"/>
    <property type="match status" value="1"/>
</dbReference>
<name>A0ABT4VU15_9HYPH</name>
<dbReference type="CDD" id="cd04182">
    <property type="entry name" value="GT_2_like_f"/>
    <property type="match status" value="1"/>
</dbReference>
<dbReference type="Pfam" id="PF12804">
    <property type="entry name" value="NTP_transf_3"/>
    <property type="match status" value="1"/>
</dbReference>
<keyword evidence="4" id="KW-1185">Reference proteome</keyword>
<dbReference type="Proteomes" id="UP001148313">
    <property type="component" value="Unassembled WGS sequence"/>
</dbReference>
<dbReference type="InterPro" id="IPR029044">
    <property type="entry name" value="Nucleotide-diphossugar_trans"/>
</dbReference>
<feature type="domain" description="MoaB/Mog" evidence="2">
    <location>
        <begin position="170"/>
        <end position="302"/>
    </location>
</feature>
<evidence type="ECO:0000313" key="4">
    <source>
        <dbReference type="Proteomes" id="UP001148313"/>
    </source>
</evidence>
<evidence type="ECO:0000313" key="3">
    <source>
        <dbReference type="EMBL" id="MDA4848206.1"/>
    </source>
</evidence>
<dbReference type="Gene3D" id="3.40.980.10">
    <property type="entry name" value="MoaB/Mog-like domain"/>
    <property type="match status" value="1"/>
</dbReference>
<comment type="caution">
    <text evidence="3">The sequence shown here is derived from an EMBL/GenBank/DDBJ whole genome shotgun (WGS) entry which is preliminary data.</text>
</comment>
<evidence type="ECO:0000256" key="1">
    <source>
        <dbReference type="ARBA" id="ARBA00022842"/>
    </source>
</evidence>
<dbReference type="SMART" id="SM00852">
    <property type="entry name" value="MoCF_biosynth"/>
    <property type="match status" value="1"/>
</dbReference>
<dbReference type="InterPro" id="IPR012184">
    <property type="entry name" value="Bifunc_Mopterin-bd"/>
</dbReference>
<dbReference type="PIRSF" id="PIRSF036626">
    <property type="entry name" value="MPTBd_MobAlike"/>
    <property type="match status" value="1"/>
</dbReference>
<dbReference type="EMBL" id="JAPJZH010000020">
    <property type="protein sequence ID" value="MDA4848206.1"/>
    <property type="molecule type" value="Genomic_DNA"/>
</dbReference>
<proteinExistence type="predicted"/>
<dbReference type="SUPFAM" id="SSF53448">
    <property type="entry name" value="Nucleotide-diphospho-sugar transferases"/>
    <property type="match status" value="1"/>
</dbReference>
<dbReference type="InterPro" id="IPR025877">
    <property type="entry name" value="MobA-like_NTP_Trfase"/>
</dbReference>
<dbReference type="InterPro" id="IPR001453">
    <property type="entry name" value="MoaB/Mog_dom"/>
</dbReference>
<dbReference type="RefSeq" id="WP_271092063.1">
    <property type="nucleotide sequence ID" value="NZ_JAPJZH010000020.1"/>
</dbReference>
<keyword evidence="1" id="KW-0460">Magnesium</keyword>